<dbReference type="RefSeq" id="XP_003687003.1">
    <property type="nucleotide sequence ID" value="XM_003686955.1"/>
</dbReference>
<keyword evidence="2" id="KW-1185">Reference proteome</keyword>
<reference evidence="1 2" key="1">
    <citation type="journal article" date="2011" name="Proc. Natl. Acad. Sci. U.S.A.">
        <title>Evolutionary erosion of yeast sex chromosomes by mating-type switching accidents.</title>
        <authorList>
            <person name="Gordon J.L."/>
            <person name="Armisen D."/>
            <person name="Proux-Wera E."/>
            <person name="Oheigeartaigh S.S."/>
            <person name="Byrne K.P."/>
            <person name="Wolfe K.H."/>
        </authorList>
    </citation>
    <scope>NUCLEOTIDE SEQUENCE [LARGE SCALE GENOMIC DNA]</scope>
    <source>
        <strain evidence="2">ATCC 24235 / CBS 4417 / NBRC 1672 / NRRL Y-8282 / UCD 70-5</strain>
    </source>
</reference>
<dbReference type="EMBL" id="HE612864">
    <property type="protein sequence ID" value="CCE64569.1"/>
    <property type="molecule type" value="Genomic_DNA"/>
</dbReference>
<sequence length="352" mass="40363">MKYDFEPVVQMKSSTPLSKIRKSNTIPNAPLKACKVHGLMKLQLEQGTDLVSTPCKKSSRLNKDLLAGRAITRQTIIVSHSHDIKALLNPDISEISQTNLDEVSDDDTISLPDNEVNIFDNAPYCIPKERIVSPLSDIEDDEKESLKTLYDSLSRNSNRLYRTEKNILRGLTSESEYTLTKDNIASHNCDGDGTFEQFEQEYKKHYPQHRNPNIRTKPLLLYPKEHLNLLVTSSRGSVDDATIFATEVNSVTRFGKGTSDDQMLPMITNELQKISIPVLTSLEERKNMIKNKYHIEEQYEQQYFGNSYSVCDNIDDQESESAIIRGYRFEHDQCNNNTNVTVRKEKHIRWTN</sequence>
<dbReference type="HOGENOM" id="CLU_787956_0_0_1"/>
<dbReference type="KEGG" id="tpf:TPHA_0I00630"/>
<evidence type="ECO:0000313" key="1">
    <source>
        <dbReference type="EMBL" id="CCE64569.1"/>
    </source>
</evidence>
<accession>G8BXE1</accession>
<name>G8BXE1_TETPH</name>
<organism evidence="1 2">
    <name type="scientific">Tetrapisispora phaffii (strain ATCC 24235 / CBS 4417 / NBRC 1672 / NRRL Y-8282 / UCD 70-5)</name>
    <name type="common">Yeast</name>
    <name type="synonym">Fabospora phaffii</name>
    <dbReference type="NCBI Taxonomy" id="1071381"/>
    <lineage>
        <taxon>Eukaryota</taxon>
        <taxon>Fungi</taxon>
        <taxon>Dikarya</taxon>
        <taxon>Ascomycota</taxon>
        <taxon>Saccharomycotina</taxon>
        <taxon>Saccharomycetes</taxon>
        <taxon>Saccharomycetales</taxon>
        <taxon>Saccharomycetaceae</taxon>
        <taxon>Tetrapisispora</taxon>
    </lineage>
</organism>
<gene>
    <name evidence="1" type="primary">TPHA0I00630</name>
    <name evidence="1" type="ordered locus">TPHA_0I00630</name>
</gene>
<dbReference type="AlphaFoldDB" id="G8BXE1"/>
<evidence type="ECO:0000313" key="2">
    <source>
        <dbReference type="Proteomes" id="UP000005666"/>
    </source>
</evidence>
<proteinExistence type="predicted"/>
<protein>
    <submittedName>
        <fullName evidence="1">Uncharacterized protein</fullName>
    </submittedName>
</protein>
<dbReference type="GeneID" id="11532915"/>
<dbReference type="OrthoDB" id="3981230at2759"/>
<dbReference type="Proteomes" id="UP000005666">
    <property type="component" value="Chromosome 9"/>
</dbReference>